<keyword evidence="3" id="KW-1185">Reference proteome</keyword>
<comment type="caution">
    <text evidence="2">The sequence shown here is derived from an EMBL/GenBank/DDBJ whole genome shotgun (WGS) entry which is preliminary data.</text>
</comment>
<dbReference type="RefSeq" id="WP_024624634.1">
    <property type="nucleotide sequence ID" value="NZ_AYGX02000081.1"/>
</dbReference>
<keyword evidence="1" id="KW-1133">Transmembrane helix</keyword>
<dbReference type="Pfam" id="PF13346">
    <property type="entry name" value="ABC2_membrane_5"/>
    <property type="match status" value="1"/>
</dbReference>
<reference evidence="2 3" key="1">
    <citation type="journal article" date="2015" name="Genome Announc.">
        <title>Expanding the biotechnology potential of lactobacilli through comparative genomics of 213 strains and associated genera.</title>
        <authorList>
            <person name="Sun Z."/>
            <person name="Harris H.M."/>
            <person name="McCann A."/>
            <person name="Guo C."/>
            <person name="Argimon S."/>
            <person name="Zhang W."/>
            <person name="Yang X."/>
            <person name="Jeffery I.B."/>
            <person name="Cooney J.C."/>
            <person name="Kagawa T.F."/>
            <person name="Liu W."/>
            <person name="Song Y."/>
            <person name="Salvetti E."/>
            <person name="Wrobel A."/>
            <person name="Rasinkangas P."/>
            <person name="Parkhill J."/>
            <person name="Rea M.C."/>
            <person name="O'Sullivan O."/>
            <person name="Ritari J."/>
            <person name="Douillard F.P."/>
            <person name="Paul Ross R."/>
            <person name="Yang R."/>
            <person name="Briner A.E."/>
            <person name="Felis G.E."/>
            <person name="de Vos W.M."/>
            <person name="Barrangou R."/>
            <person name="Klaenhammer T.R."/>
            <person name="Caufield P.W."/>
            <person name="Cui Y."/>
            <person name="Zhang H."/>
            <person name="O'Toole P.W."/>
        </authorList>
    </citation>
    <scope>NUCLEOTIDE SEQUENCE [LARGE SCALE GENOMIC DNA]</scope>
    <source>
        <strain evidence="2 3">DSM 21115</strain>
    </source>
</reference>
<gene>
    <name evidence="2" type="ORF">DY78_GL000080</name>
</gene>
<feature type="transmembrane region" description="Helical" evidence="1">
    <location>
        <begin position="83"/>
        <end position="104"/>
    </location>
</feature>
<protein>
    <submittedName>
        <fullName evidence="2">Uncharacterized protein</fullName>
    </submittedName>
</protein>
<dbReference type="Proteomes" id="UP000050920">
    <property type="component" value="Unassembled WGS sequence"/>
</dbReference>
<organism evidence="2 3">
    <name type="scientific">Lactiplantibacillus fabifermentans DSM 21115</name>
    <dbReference type="NCBI Taxonomy" id="1413187"/>
    <lineage>
        <taxon>Bacteria</taxon>
        <taxon>Bacillati</taxon>
        <taxon>Bacillota</taxon>
        <taxon>Bacilli</taxon>
        <taxon>Lactobacillales</taxon>
        <taxon>Lactobacillaceae</taxon>
        <taxon>Lactiplantibacillus</taxon>
    </lineage>
</organism>
<evidence type="ECO:0000313" key="3">
    <source>
        <dbReference type="Proteomes" id="UP000050920"/>
    </source>
</evidence>
<feature type="transmembrane region" description="Helical" evidence="1">
    <location>
        <begin position="176"/>
        <end position="196"/>
    </location>
</feature>
<name>A0A0R2NTT0_9LACO</name>
<evidence type="ECO:0000313" key="2">
    <source>
        <dbReference type="EMBL" id="KRO27331.1"/>
    </source>
</evidence>
<feature type="transmembrane region" description="Helical" evidence="1">
    <location>
        <begin position="21"/>
        <end position="50"/>
    </location>
</feature>
<feature type="transmembrane region" description="Helical" evidence="1">
    <location>
        <begin position="135"/>
        <end position="156"/>
    </location>
</feature>
<accession>A0A0R2NTT0</accession>
<feature type="transmembrane region" description="Helical" evidence="1">
    <location>
        <begin position="111"/>
        <end position="129"/>
    </location>
</feature>
<keyword evidence="1" id="KW-0812">Transmembrane</keyword>
<dbReference type="AlphaFoldDB" id="A0A0R2NTT0"/>
<sequence>MTALFWRDLLVLKHKLQTKQMLVVGVAFILAIMLNTQLTLVAMIFIPFMLSFSLMTFPFSADTHDSFTVYLLRNGRSVRQLVLARYLFEGAMIGAGTGLGWLGISLKFKRFDWRLLAGLLGLSLVYLVVMVPLCYWFGINGGSMVVFLILLGMIFIRQQPTLIRQAWQQVQRHPGLSGLMIVLGYTLVGTVSAWMACRGFKHRYLF</sequence>
<dbReference type="InterPro" id="IPR025699">
    <property type="entry name" value="ABC2_memb-like"/>
</dbReference>
<proteinExistence type="predicted"/>
<keyword evidence="1" id="KW-0472">Membrane</keyword>
<evidence type="ECO:0000256" key="1">
    <source>
        <dbReference type="SAM" id="Phobius"/>
    </source>
</evidence>
<dbReference type="EMBL" id="AYGX02000081">
    <property type="protein sequence ID" value="KRO27331.1"/>
    <property type="molecule type" value="Genomic_DNA"/>
</dbReference>